<sequence length="148" mass="16802">MKKAILTLKLDGETKTDTLDNIADKGLILHVPSHYIGQEIPITFTCKDFLPIDTVMVLSGEMTLDIRRDSRVYGQVHFRLWNPDKEQAVSNCRVTVNGRETRSDENGYIDLFLPLEEQRTAYPVTSDIPLLEDSVYMPSGEDDVILTE</sequence>
<comment type="caution">
    <text evidence="1">The sequence shown here is derived from an EMBL/GenBank/DDBJ whole genome shotgun (WGS) entry which is preliminary data.</text>
</comment>
<evidence type="ECO:0000313" key="1">
    <source>
        <dbReference type="EMBL" id="HJA83010.1"/>
    </source>
</evidence>
<organism evidence="1 2">
    <name type="scientific">Candidatus Bacteroides intestinavium</name>
    <dbReference type="NCBI Taxonomy" id="2838469"/>
    <lineage>
        <taxon>Bacteria</taxon>
        <taxon>Pseudomonadati</taxon>
        <taxon>Bacteroidota</taxon>
        <taxon>Bacteroidia</taxon>
        <taxon>Bacteroidales</taxon>
        <taxon>Bacteroidaceae</taxon>
        <taxon>Bacteroides</taxon>
    </lineage>
</organism>
<evidence type="ECO:0000313" key="2">
    <source>
        <dbReference type="Proteomes" id="UP000823860"/>
    </source>
</evidence>
<dbReference type="EMBL" id="DWZE01000043">
    <property type="protein sequence ID" value="HJA83010.1"/>
    <property type="molecule type" value="Genomic_DNA"/>
</dbReference>
<reference evidence="1" key="1">
    <citation type="journal article" date="2021" name="PeerJ">
        <title>Extensive microbial diversity within the chicken gut microbiome revealed by metagenomics and culture.</title>
        <authorList>
            <person name="Gilroy R."/>
            <person name="Ravi A."/>
            <person name="Getino M."/>
            <person name="Pursley I."/>
            <person name="Horton D.L."/>
            <person name="Alikhan N.F."/>
            <person name="Baker D."/>
            <person name="Gharbi K."/>
            <person name="Hall N."/>
            <person name="Watson M."/>
            <person name="Adriaenssens E.M."/>
            <person name="Foster-Nyarko E."/>
            <person name="Jarju S."/>
            <person name="Secka A."/>
            <person name="Antonio M."/>
            <person name="Oren A."/>
            <person name="Chaudhuri R.R."/>
            <person name="La Ragione R."/>
            <person name="Hildebrand F."/>
            <person name="Pallen M.J."/>
        </authorList>
    </citation>
    <scope>NUCLEOTIDE SEQUENCE</scope>
    <source>
        <strain evidence="1">ChiHecec1B25-7008</strain>
    </source>
</reference>
<proteinExistence type="predicted"/>
<protein>
    <submittedName>
        <fullName evidence="1">Uncharacterized protein</fullName>
    </submittedName>
</protein>
<name>A0A9D2HQ87_9BACE</name>
<dbReference type="AlphaFoldDB" id="A0A9D2HQ87"/>
<reference evidence="1" key="2">
    <citation type="submission" date="2021-04" db="EMBL/GenBank/DDBJ databases">
        <authorList>
            <person name="Gilroy R."/>
        </authorList>
    </citation>
    <scope>NUCLEOTIDE SEQUENCE</scope>
    <source>
        <strain evidence="1">ChiHecec1B25-7008</strain>
    </source>
</reference>
<accession>A0A9D2HQ87</accession>
<gene>
    <name evidence="1" type="ORF">H9785_03445</name>
</gene>
<dbReference type="Proteomes" id="UP000823860">
    <property type="component" value="Unassembled WGS sequence"/>
</dbReference>